<evidence type="ECO:0000313" key="5">
    <source>
        <dbReference type="EMBL" id="KAK6748857.1"/>
    </source>
</evidence>
<dbReference type="Pfam" id="PF02520">
    <property type="entry name" value="ANIS5_cation-bd"/>
    <property type="match status" value="1"/>
</dbReference>
<dbReference type="PANTHER" id="PTHR21593">
    <property type="entry name" value="PRION-LIKE- Q/N-RICH -DOMAIN-BEARING PROTEIN PROTEIN"/>
    <property type="match status" value="1"/>
</dbReference>
<dbReference type="InterPro" id="IPR003677">
    <property type="entry name" value="ANIS5_cation-bd"/>
</dbReference>
<organism evidence="5 6">
    <name type="scientific">Necator americanus</name>
    <name type="common">Human hookworm</name>
    <dbReference type="NCBI Taxonomy" id="51031"/>
    <lineage>
        <taxon>Eukaryota</taxon>
        <taxon>Metazoa</taxon>
        <taxon>Ecdysozoa</taxon>
        <taxon>Nematoda</taxon>
        <taxon>Chromadorea</taxon>
        <taxon>Rhabditida</taxon>
        <taxon>Rhabditina</taxon>
        <taxon>Rhabditomorpha</taxon>
        <taxon>Strongyloidea</taxon>
        <taxon>Ancylostomatidae</taxon>
        <taxon>Bunostominae</taxon>
        <taxon>Necator</taxon>
    </lineage>
</organism>
<protein>
    <recommendedName>
        <fullName evidence="4">SXP/RAL-2 family protein Ani s 5-like cation-binding domain-containing protein</fullName>
    </recommendedName>
</protein>
<gene>
    <name evidence="5" type="primary">Necator_chrIV.g14760</name>
    <name evidence="5" type="ORF">RB195_001465</name>
</gene>
<evidence type="ECO:0000256" key="2">
    <source>
        <dbReference type="SAM" id="MobiDB-lite"/>
    </source>
</evidence>
<accession>A0ABR1DET6</accession>
<feature type="transmembrane region" description="Helical" evidence="3">
    <location>
        <begin position="677"/>
        <end position="700"/>
    </location>
</feature>
<evidence type="ECO:0000256" key="1">
    <source>
        <dbReference type="SAM" id="Coils"/>
    </source>
</evidence>
<keyword evidence="3" id="KW-0472">Membrane</keyword>
<comment type="caution">
    <text evidence="5">The sequence shown here is derived from an EMBL/GenBank/DDBJ whole genome shotgun (WGS) entry which is preliminary data.</text>
</comment>
<feature type="region of interest" description="Disordered" evidence="2">
    <location>
        <begin position="731"/>
        <end position="791"/>
    </location>
</feature>
<dbReference type="EMBL" id="JAVFWL010000004">
    <property type="protein sequence ID" value="KAK6748857.1"/>
    <property type="molecule type" value="Genomic_DNA"/>
</dbReference>
<feature type="coiled-coil region" evidence="1">
    <location>
        <begin position="134"/>
        <end position="161"/>
    </location>
</feature>
<dbReference type="PANTHER" id="PTHR21593:SF36">
    <property type="entry name" value="DUF148 DOMAIN-CONTAINING PROTEIN-RELATED"/>
    <property type="match status" value="1"/>
</dbReference>
<name>A0ABR1DET6_NECAM</name>
<evidence type="ECO:0000259" key="4">
    <source>
        <dbReference type="Pfam" id="PF02520"/>
    </source>
</evidence>
<keyword evidence="6" id="KW-1185">Reference proteome</keyword>
<evidence type="ECO:0000256" key="3">
    <source>
        <dbReference type="SAM" id="Phobius"/>
    </source>
</evidence>
<dbReference type="InterPro" id="IPR052823">
    <property type="entry name" value="SXP/RAL-2_related"/>
</dbReference>
<keyword evidence="3" id="KW-0812">Transmembrane</keyword>
<proteinExistence type="predicted"/>
<reference evidence="5 6" key="1">
    <citation type="submission" date="2023-08" db="EMBL/GenBank/DDBJ databases">
        <title>A Necator americanus chromosomal reference genome.</title>
        <authorList>
            <person name="Ilik V."/>
            <person name="Petrzelkova K.J."/>
            <person name="Pardy F."/>
            <person name="Fuh T."/>
            <person name="Niatou-Singa F.S."/>
            <person name="Gouil Q."/>
            <person name="Baker L."/>
            <person name="Ritchie M.E."/>
            <person name="Jex A.R."/>
            <person name="Gazzola D."/>
            <person name="Li H."/>
            <person name="Toshio Fujiwara R."/>
            <person name="Zhan B."/>
            <person name="Aroian R.V."/>
            <person name="Pafco B."/>
            <person name="Schwarz E.M."/>
        </authorList>
    </citation>
    <scope>NUCLEOTIDE SEQUENCE [LARGE SCALE GENOMIC DNA]</scope>
    <source>
        <strain evidence="5 6">Aroian</strain>
        <tissue evidence="5">Whole animal</tissue>
    </source>
</reference>
<keyword evidence="3" id="KW-1133">Transmembrane helix</keyword>
<evidence type="ECO:0000313" key="6">
    <source>
        <dbReference type="Proteomes" id="UP001303046"/>
    </source>
</evidence>
<sequence length="791" mass="87694">MGGEGGVGGALEDVAQEEQPGYCSDHDAIRKRAVQLTTLISLLDTRRHIIRTRKVFDMHFLLLLAGFLVYTTAQPTQNFNKIPNFPFLQGVSALGLQEFQKLFNTRDLTRSQWEANILRWAEKFNVKQSVLQFKQKVEKEKQAAEDELLEAMAKLMQFFKEYQDVGDNSKLTWSQADAKRQELVTKLTPKQQQAAAALSEIFAPVYDEQTQKQPEQYVPGPYGPRERQQYGVAGQLCKSDNKSTIAFSTFSISCGHTPLRFRFLHDRSEVRIRPSGHQALHPSGVDILVPDLFARLVSELDDLSVKWSAKKPGVFEARKVRISYYCWLIKQQTPNEVKRENPRKSPSTVSVACLDATFSYCLPPRMILRLSCLIPLTLAQFHFNQNDQNGLNGANPSFPQEGMSRGVVRQILTPYNITSNSNVENNSGVTIQFQLRGYSNPQSALPNGWTCVCPPEKSCNYLNRPPACYFGFTFIISAPDTSVRYFATEFVTLDSNGQLPAIQRNGWDQNYVVQLPSKPSAIDIFAHHLGPVINQADGSLIAVETLTHVDTFVVPLSDTLPAVGGVQSMAQQHAYQGKLLGTTLYLSYSISCTGPFIGPDCDLTCTPSTISPSVAACRSNSTGFFQVCSFQSGGQVDNCKNCPWGIKENTYCQDEEGGVLDPYSASVVDTGYRTATIILGILTGIFLILLIVALLAVCVLRRRQQPVEKEMTSFDRNGGVAATRPLLSATYRADQPTPLPRSQPPSLDAKPIKSSLRKAMLPPATLNDTRDTSFNSDLNPTGIRPSRSEVV</sequence>
<dbReference type="Proteomes" id="UP001303046">
    <property type="component" value="Unassembled WGS sequence"/>
</dbReference>
<feature type="domain" description="SXP/RAL-2 family protein Ani s 5-like cation-binding" evidence="4">
    <location>
        <begin position="96"/>
        <end position="187"/>
    </location>
</feature>
<keyword evidence="1" id="KW-0175">Coiled coil</keyword>